<dbReference type="InterPro" id="IPR038726">
    <property type="entry name" value="PDDEXK_AddAB-type"/>
</dbReference>
<gene>
    <name evidence="12" type="ORF">SAMN04488569_102419</name>
</gene>
<feature type="domain" description="ATP-dependent helicase/deoxyribonuclease subunit B N-terminal" evidence="11">
    <location>
        <begin position="5"/>
        <end position="299"/>
    </location>
</feature>
<dbReference type="InterPro" id="IPR027417">
    <property type="entry name" value="P-loop_NTPase"/>
</dbReference>
<dbReference type="RefSeq" id="WP_072694934.1">
    <property type="nucleotide sequence ID" value="NZ_FOSJ01000024.1"/>
</dbReference>
<keyword evidence="8" id="KW-0238">DNA-binding</keyword>
<evidence type="ECO:0000256" key="4">
    <source>
        <dbReference type="ARBA" id="ARBA00022801"/>
    </source>
</evidence>
<dbReference type="SUPFAM" id="SSF52540">
    <property type="entry name" value="P-loop containing nucleoside triphosphate hydrolases"/>
    <property type="match status" value="1"/>
</dbReference>
<evidence type="ECO:0000259" key="11">
    <source>
        <dbReference type="Pfam" id="PF21445"/>
    </source>
</evidence>
<evidence type="ECO:0000256" key="9">
    <source>
        <dbReference type="ARBA" id="ARBA00023204"/>
    </source>
</evidence>
<dbReference type="GO" id="GO:0006310">
    <property type="term" value="P:DNA recombination"/>
    <property type="evidence" value="ECO:0007669"/>
    <property type="project" value="TreeGrafter"/>
</dbReference>
<dbReference type="Proteomes" id="UP000199589">
    <property type="component" value="Unassembled WGS sequence"/>
</dbReference>
<evidence type="ECO:0000313" key="13">
    <source>
        <dbReference type="Proteomes" id="UP000199589"/>
    </source>
</evidence>
<evidence type="ECO:0000256" key="8">
    <source>
        <dbReference type="ARBA" id="ARBA00023125"/>
    </source>
</evidence>
<dbReference type="GO" id="GO:0004386">
    <property type="term" value="F:helicase activity"/>
    <property type="evidence" value="ECO:0007669"/>
    <property type="project" value="UniProtKB-KW"/>
</dbReference>
<dbReference type="Pfam" id="PF12705">
    <property type="entry name" value="PDDEXK_1"/>
    <property type="match status" value="1"/>
</dbReference>
<dbReference type="GO" id="GO:0004527">
    <property type="term" value="F:exonuclease activity"/>
    <property type="evidence" value="ECO:0007669"/>
    <property type="project" value="UniProtKB-KW"/>
</dbReference>
<dbReference type="AlphaFoldDB" id="A0A1I3YQR3"/>
<keyword evidence="13" id="KW-1185">Reference proteome</keyword>
<keyword evidence="4" id="KW-0378">Hydrolase</keyword>
<keyword evidence="2" id="KW-0547">Nucleotide-binding</keyword>
<keyword evidence="3" id="KW-0227">DNA damage</keyword>
<keyword evidence="1" id="KW-0540">Nuclease</keyword>
<dbReference type="Gene3D" id="3.40.50.300">
    <property type="entry name" value="P-loop containing nucleotide triphosphate hydrolases"/>
    <property type="match status" value="3"/>
</dbReference>
<evidence type="ECO:0000313" key="12">
    <source>
        <dbReference type="EMBL" id="SFK34172.1"/>
    </source>
</evidence>
<dbReference type="PANTHER" id="PTHR30591:SF1">
    <property type="entry name" value="RECBCD ENZYME SUBUNIT RECC"/>
    <property type="match status" value="1"/>
</dbReference>
<evidence type="ECO:0000256" key="1">
    <source>
        <dbReference type="ARBA" id="ARBA00022722"/>
    </source>
</evidence>
<evidence type="ECO:0000256" key="2">
    <source>
        <dbReference type="ARBA" id="ARBA00022741"/>
    </source>
</evidence>
<dbReference type="GO" id="GO:0006281">
    <property type="term" value="P:DNA repair"/>
    <property type="evidence" value="ECO:0007669"/>
    <property type="project" value="UniProtKB-KW"/>
</dbReference>
<dbReference type="GO" id="GO:0003677">
    <property type="term" value="F:DNA binding"/>
    <property type="evidence" value="ECO:0007669"/>
    <property type="project" value="UniProtKB-KW"/>
</dbReference>
<keyword evidence="7" id="KW-0067">ATP-binding</keyword>
<accession>A0A1I3YQR3</accession>
<proteinExistence type="predicted"/>
<dbReference type="Pfam" id="PF21445">
    <property type="entry name" value="ADDB_N"/>
    <property type="match status" value="1"/>
</dbReference>
<keyword evidence="6" id="KW-0269">Exonuclease</keyword>
<dbReference type="InterPro" id="IPR049035">
    <property type="entry name" value="ADDB_N"/>
</dbReference>
<evidence type="ECO:0000259" key="10">
    <source>
        <dbReference type="Pfam" id="PF12705"/>
    </source>
</evidence>
<organism evidence="12 13">
    <name type="scientific">Marinilactibacillus piezotolerans</name>
    <dbReference type="NCBI Taxonomy" id="258723"/>
    <lineage>
        <taxon>Bacteria</taxon>
        <taxon>Bacillati</taxon>
        <taxon>Bacillota</taxon>
        <taxon>Bacilli</taxon>
        <taxon>Lactobacillales</taxon>
        <taxon>Carnobacteriaceae</taxon>
        <taxon>Marinilactibacillus</taxon>
    </lineage>
</organism>
<protein>
    <submittedName>
        <fullName evidence="12">DNA helicase/exodeoxyribonuclease V, subunit B</fullName>
    </submittedName>
</protein>
<name>A0A1I3YQR3_9LACT</name>
<evidence type="ECO:0000256" key="6">
    <source>
        <dbReference type="ARBA" id="ARBA00022839"/>
    </source>
</evidence>
<evidence type="ECO:0000256" key="3">
    <source>
        <dbReference type="ARBA" id="ARBA00022763"/>
    </source>
</evidence>
<dbReference type="OrthoDB" id="9758506at2"/>
<dbReference type="EMBL" id="FOSJ01000024">
    <property type="protein sequence ID" value="SFK34172.1"/>
    <property type="molecule type" value="Genomic_DNA"/>
</dbReference>
<keyword evidence="9" id="KW-0234">DNA repair</keyword>
<reference evidence="13" key="1">
    <citation type="submission" date="2016-10" db="EMBL/GenBank/DDBJ databases">
        <authorList>
            <person name="Varghese N."/>
            <person name="Submissions S."/>
        </authorList>
    </citation>
    <scope>NUCLEOTIDE SEQUENCE [LARGE SCALE GENOMIC DNA]</scope>
    <source>
        <strain evidence="13">DSM 16108</strain>
    </source>
</reference>
<sequence>MSLQFVIGRAYTDKESELIREMKQTMDTDPTAQVFYLVPDHIKFETEIKVLEFLKSEREIKTDYTGMITLQVFSISRLAWYYLQNSAIYNQTQLTETGLSMLIRKLLKENEENLTIFRGESMQQGFVEKLTTLFMEMRNGRITSDDLENFFTPEQIENHSGNDFIQKIADINLLFQAFNDNLIGQYIEKEDIIRSLIEEIKNRDMSNTKIYINHYQSFSAQEQELIIELIRACKQVTVSLVLDQKFAVQPPELTHLFYETGMTYYRLYQNALEENLPVLNDIILKEPSNTRCAELNHLDNYWVESSIGSTIGTSSKTSLNMNECIEIWAAENKQAEVMHIANSIRRMVAFEGYRFKDIMLMSRSIDEYKTVIEPVFKESELSLFIDEPDSMSGHPLVEFVQSLFLIAKRHWRYEDVMRFLRTELFIPQKVDAVPKEESLRIDYYKKANIDWRYKVDLTENVILAYGYEGSDWTTDQEWIYARYQLEEVEAQLDADKQIQAISNQVRQTVRNILLPFFKKIQKAKSNQDVARLLYQFIVNNGIDKQIAYWRDQAIAAGDLVEARKHEQVWETFIGLLDEFVDVLGNDEWDMDSFLTIMETGFEQATYSIVPPSLDQIMFTNFDKIRVNTKKVVFILGMTDNSLPLNRENESVLTDEDRETLQGDLPIDKFLAPSSQSILAAEPLAAYMAFSNASNKLIFSYPVQQDGTTDNRISPYIQRISDHLMIQVQKKLADSHLVLDETIETNLSFIGSRKQTIGQLVTVLREGIDRDTLPNMFWLLLYNKMRDYDNLFENRVFYSLEHKNIPVPLPPELAENLYGKDLYLSVSQLESFYLDPYSHFLQYGLKLRERAIQELTPMETGNFYHDALDSIFKTIIERDIRLEELNDKNLSLLTDEVLEKLYDKNQFRLLSMSNRMKFIRNQLSKTVKKMMWAISNHNRRSKLTPQKSEVLFGRIGTANGIPGLSFPMKNGGKLHVRGKIDRLDTMEINEQLYLSIVDYKSSQHNFKFDELYYGLMMQMITYLDTAIEFSPELFGKKAKPAGAFYAQVQNPYVRPKKRNPEDWMLELLKEFKLTGLAINDDTVLSNLDLSLEAGNHSLIYPINQLKSGLLKGRGLMTAEELEILFQHNRKLITDAGNKILSGANELQPFMEKRRFTPSVAGPYKAISQFDVLLDENNYRHFETISDKPSLIEKISKKLILPGEEEYK</sequence>
<dbReference type="GO" id="GO:0005524">
    <property type="term" value="F:ATP binding"/>
    <property type="evidence" value="ECO:0007669"/>
    <property type="project" value="UniProtKB-KW"/>
</dbReference>
<keyword evidence="5 12" id="KW-0347">Helicase</keyword>
<evidence type="ECO:0000256" key="5">
    <source>
        <dbReference type="ARBA" id="ARBA00022806"/>
    </source>
</evidence>
<evidence type="ECO:0000256" key="7">
    <source>
        <dbReference type="ARBA" id="ARBA00022840"/>
    </source>
</evidence>
<dbReference type="PANTHER" id="PTHR30591">
    <property type="entry name" value="RECBCD ENZYME SUBUNIT RECC"/>
    <property type="match status" value="1"/>
</dbReference>
<feature type="domain" description="PD-(D/E)XK endonuclease-like" evidence="10">
    <location>
        <begin position="823"/>
        <end position="1071"/>
    </location>
</feature>